<dbReference type="Proteomes" id="UP000694865">
    <property type="component" value="Unplaced"/>
</dbReference>
<dbReference type="PROSITE" id="PS00018">
    <property type="entry name" value="EF_HAND_1"/>
    <property type="match status" value="1"/>
</dbReference>
<name>A0ABM0M2T0_SACKO</name>
<dbReference type="PANTHER" id="PTHR23048:SF59">
    <property type="entry name" value="EF-HAND SUPERFAMILY PROTEIN"/>
    <property type="match status" value="1"/>
</dbReference>
<feature type="domain" description="EF-hand" evidence="4">
    <location>
        <begin position="128"/>
        <end position="163"/>
    </location>
</feature>
<reference evidence="6" key="1">
    <citation type="submission" date="2025-08" db="UniProtKB">
        <authorList>
            <consortium name="RefSeq"/>
        </authorList>
    </citation>
    <scope>IDENTIFICATION</scope>
    <source>
        <tissue evidence="6">Testes</tissue>
    </source>
</reference>
<dbReference type="SMART" id="SM00054">
    <property type="entry name" value="EFh"/>
    <property type="match status" value="4"/>
</dbReference>
<keyword evidence="1" id="KW-0677">Repeat</keyword>
<feature type="compositionally biased region" description="Basic residues" evidence="3">
    <location>
        <begin position="1"/>
        <end position="17"/>
    </location>
</feature>
<keyword evidence="2" id="KW-0106">Calcium</keyword>
<dbReference type="InterPro" id="IPR002048">
    <property type="entry name" value="EF_hand_dom"/>
</dbReference>
<proteinExistence type="predicted"/>
<evidence type="ECO:0000259" key="4">
    <source>
        <dbReference type="PROSITE" id="PS50222"/>
    </source>
</evidence>
<dbReference type="Gene3D" id="1.10.238.10">
    <property type="entry name" value="EF-hand"/>
    <property type="match status" value="2"/>
</dbReference>
<dbReference type="GeneID" id="102804730"/>
<dbReference type="SUPFAM" id="SSF47473">
    <property type="entry name" value="EF-hand"/>
    <property type="match status" value="1"/>
</dbReference>
<feature type="domain" description="EF-hand" evidence="4">
    <location>
        <begin position="164"/>
        <end position="199"/>
    </location>
</feature>
<gene>
    <name evidence="6" type="primary">LOC102804730</name>
</gene>
<dbReference type="RefSeq" id="XP_006814321.1">
    <property type="nucleotide sequence ID" value="XM_006814258.1"/>
</dbReference>
<dbReference type="InterPro" id="IPR018247">
    <property type="entry name" value="EF_Hand_1_Ca_BS"/>
</dbReference>
<feature type="domain" description="EF-hand" evidence="4">
    <location>
        <begin position="54"/>
        <end position="89"/>
    </location>
</feature>
<dbReference type="CDD" id="cd00051">
    <property type="entry name" value="EFh"/>
    <property type="match status" value="1"/>
</dbReference>
<dbReference type="Pfam" id="PF13499">
    <property type="entry name" value="EF-hand_7"/>
    <property type="match status" value="2"/>
</dbReference>
<evidence type="ECO:0000313" key="6">
    <source>
        <dbReference type="RefSeq" id="XP_006814321.1"/>
    </source>
</evidence>
<dbReference type="InterPro" id="IPR050230">
    <property type="entry name" value="CALM/Myosin/TropC-like"/>
</dbReference>
<sequence length="199" mass="23311">MSTRKRQQKRPRRRIRAAAKEENDDRSDILRKLAIIGDYLSTIDQKLREQLTSQEIQDLKLVFDTFDRDHKGCIDSDDLRRAMRALGFKLTPRELDEMIADLDNDQKGLVTFNDFLEFIVNKQGNARDIYDEIVQGFNMIDTDGKGHVTFDDIRTSSDEHGLWYSDVMIREMIHEADLNGDHVIDKEEFINIMLKTNLF</sequence>
<evidence type="ECO:0000313" key="5">
    <source>
        <dbReference type="Proteomes" id="UP000694865"/>
    </source>
</evidence>
<accession>A0ABM0M2T0</accession>
<feature type="domain" description="EF-hand" evidence="4">
    <location>
        <begin position="90"/>
        <end position="125"/>
    </location>
</feature>
<feature type="region of interest" description="Disordered" evidence="3">
    <location>
        <begin position="1"/>
        <end position="21"/>
    </location>
</feature>
<evidence type="ECO:0000256" key="2">
    <source>
        <dbReference type="ARBA" id="ARBA00022837"/>
    </source>
</evidence>
<evidence type="ECO:0000256" key="3">
    <source>
        <dbReference type="SAM" id="MobiDB-lite"/>
    </source>
</evidence>
<dbReference type="PROSITE" id="PS50222">
    <property type="entry name" value="EF_HAND_2"/>
    <property type="match status" value="4"/>
</dbReference>
<evidence type="ECO:0000256" key="1">
    <source>
        <dbReference type="ARBA" id="ARBA00022737"/>
    </source>
</evidence>
<protein>
    <submittedName>
        <fullName evidence="6">Caltractin-like</fullName>
    </submittedName>
</protein>
<dbReference type="InterPro" id="IPR011992">
    <property type="entry name" value="EF-hand-dom_pair"/>
</dbReference>
<dbReference type="PANTHER" id="PTHR23048">
    <property type="entry name" value="MYOSIN LIGHT CHAIN 1, 3"/>
    <property type="match status" value="1"/>
</dbReference>
<organism evidence="5 6">
    <name type="scientific">Saccoglossus kowalevskii</name>
    <name type="common">Acorn worm</name>
    <dbReference type="NCBI Taxonomy" id="10224"/>
    <lineage>
        <taxon>Eukaryota</taxon>
        <taxon>Metazoa</taxon>
        <taxon>Hemichordata</taxon>
        <taxon>Enteropneusta</taxon>
        <taxon>Harrimaniidae</taxon>
        <taxon>Saccoglossus</taxon>
    </lineage>
</organism>
<keyword evidence="5" id="KW-1185">Reference proteome</keyword>